<keyword evidence="3" id="KW-0687">Ribonucleoprotein</keyword>
<evidence type="ECO:0000313" key="7">
    <source>
        <dbReference type="Proteomes" id="UP000245884"/>
    </source>
</evidence>
<dbReference type="Proteomes" id="UP000245884">
    <property type="component" value="Unassembled WGS sequence"/>
</dbReference>
<protein>
    <recommendedName>
        <fullName evidence="5">Small ribosomal subunit protein uS10 domain-containing protein</fullName>
    </recommendedName>
</protein>
<evidence type="ECO:0000256" key="4">
    <source>
        <dbReference type="SAM" id="MobiDB-lite"/>
    </source>
</evidence>
<dbReference type="GO" id="GO:0005840">
    <property type="term" value="C:ribosome"/>
    <property type="evidence" value="ECO:0007669"/>
    <property type="project" value="UniProtKB-KW"/>
</dbReference>
<comment type="similarity">
    <text evidence="1">Belongs to the universal ribosomal protein uS10 family.</text>
</comment>
<dbReference type="GeneID" id="37026904"/>
<dbReference type="InterPro" id="IPR027486">
    <property type="entry name" value="Ribosomal_uS10_dom"/>
</dbReference>
<dbReference type="Gene3D" id="3.30.70.600">
    <property type="entry name" value="Ribosomal protein S10 domain"/>
    <property type="match status" value="1"/>
</dbReference>
<keyword evidence="2" id="KW-0689">Ribosomal protein</keyword>
<organism evidence="6 7">
    <name type="scientific">Jaminaea rosea</name>
    <dbReference type="NCBI Taxonomy" id="1569628"/>
    <lineage>
        <taxon>Eukaryota</taxon>
        <taxon>Fungi</taxon>
        <taxon>Dikarya</taxon>
        <taxon>Basidiomycota</taxon>
        <taxon>Ustilaginomycotina</taxon>
        <taxon>Exobasidiomycetes</taxon>
        <taxon>Microstromatales</taxon>
        <taxon>Microstromatales incertae sedis</taxon>
        <taxon>Jaminaea</taxon>
    </lineage>
</organism>
<dbReference type="AlphaFoldDB" id="A0A316V2P7"/>
<proteinExistence type="inferred from homology"/>
<dbReference type="SMART" id="SM01403">
    <property type="entry name" value="Ribosomal_S10"/>
    <property type="match status" value="1"/>
</dbReference>
<dbReference type="GO" id="GO:1990904">
    <property type="term" value="C:ribonucleoprotein complex"/>
    <property type="evidence" value="ECO:0007669"/>
    <property type="project" value="UniProtKB-KW"/>
</dbReference>
<evidence type="ECO:0000259" key="5">
    <source>
        <dbReference type="SMART" id="SM01403"/>
    </source>
</evidence>
<gene>
    <name evidence="6" type="ORF">BDZ90DRAFT_229475</name>
</gene>
<name>A0A316V2P7_9BASI</name>
<evidence type="ECO:0000256" key="3">
    <source>
        <dbReference type="ARBA" id="ARBA00023274"/>
    </source>
</evidence>
<dbReference type="GO" id="GO:0003735">
    <property type="term" value="F:structural constituent of ribosome"/>
    <property type="evidence" value="ECO:0007669"/>
    <property type="project" value="InterPro"/>
</dbReference>
<reference evidence="6 7" key="1">
    <citation type="journal article" date="2018" name="Mol. Biol. Evol.">
        <title>Broad Genomic Sampling Reveals a Smut Pathogenic Ancestry of the Fungal Clade Ustilaginomycotina.</title>
        <authorList>
            <person name="Kijpornyongpan T."/>
            <person name="Mondo S.J."/>
            <person name="Barry K."/>
            <person name="Sandor L."/>
            <person name="Lee J."/>
            <person name="Lipzen A."/>
            <person name="Pangilinan J."/>
            <person name="LaButti K."/>
            <person name="Hainaut M."/>
            <person name="Henrissat B."/>
            <person name="Grigoriev I.V."/>
            <person name="Spatafora J.W."/>
            <person name="Aime M.C."/>
        </authorList>
    </citation>
    <scope>NUCLEOTIDE SEQUENCE [LARGE SCALE GENOMIC DNA]</scope>
    <source>
        <strain evidence="6 7">MCA 5214</strain>
    </source>
</reference>
<dbReference type="GO" id="GO:0006412">
    <property type="term" value="P:translation"/>
    <property type="evidence" value="ECO:0007669"/>
    <property type="project" value="InterPro"/>
</dbReference>
<feature type="region of interest" description="Disordered" evidence="4">
    <location>
        <begin position="224"/>
        <end position="259"/>
    </location>
</feature>
<sequence length="259" mass="27998">MVRPAMHLAATCASSRQLLRASCVARSVAAPAASSSSSSVRALRTSASRYQETSSEASPSSSSSPIAGPSREPAHQSQGEPSLPLPPTEYLPPTHGHHVATLTFTAYTSDLVCKQNLSFFVDFAARAAHALGIPASRPSAAPTRTSLWTVIKGPFAHKKSQENFIRKTGKMSLKLYDANRDVVERLCYFLRVHEMGGVGMRVDQWEMKELGVGRRVYEEAKRAYEEAETARPKRVEGAAKEGSEAQSPAEQVDAPPKSS</sequence>
<keyword evidence="7" id="KW-1185">Reference proteome</keyword>
<feature type="domain" description="Small ribosomal subunit protein uS10" evidence="5">
    <location>
        <begin position="101"/>
        <end position="203"/>
    </location>
</feature>
<dbReference type="InterPro" id="IPR001848">
    <property type="entry name" value="Ribosomal_uS10"/>
</dbReference>
<dbReference type="OrthoDB" id="366214at2759"/>
<dbReference type="SUPFAM" id="SSF54999">
    <property type="entry name" value="Ribosomal protein S10"/>
    <property type="match status" value="1"/>
</dbReference>
<feature type="region of interest" description="Disordered" evidence="4">
    <location>
        <begin position="34"/>
        <end position="94"/>
    </location>
</feature>
<accession>A0A316V2P7</accession>
<dbReference type="PANTHER" id="PTHR11700">
    <property type="entry name" value="30S RIBOSOMAL PROTEIN S10 FAMILY MEMBER"/>
    <property type="match status" value="1"/>
</dbReference>
<dbReference type="STRING" id="1569628.A0A316V2P7"/>
<evidence type="ECO:0000313" key="6">
    <source>
        <dbReference type="EMBL" id="PWN30453.1"/>
    </source>
</evidence>
<evidence type="ECO:0000256" key="1">
    <source>
        <dbReference type="ARBA" id="ARBA00007102"/>
    </source>
</evidence>
<dbReference type="EMBL" id="KZ819662">
    <property type="protein sequence ID" value="PWN30453.1"/>
    <property type="molecule type" value="Genomic_DNA"/>
</dbReference>
<feature type="compositionally biased region" description="Basic and acidic residues" evidence="4">
    <location>
        <begin position="224"/>
        <end position="243"/>
    </location>
</feature>
<evidence type="ECO:0000256" key="2">
    <source>
        <dbReference type="ARBA" id="ARBA00022980"/>
    </source>
</evidence>
<dbReference type="InterPro" id="IPR036838">
    <property type="entry name" value="Ribosomal_uS10_dom_sf"/>
</dbReference>
<dbReference type="RefSeq" id="XP_025365065.1">
    <property type="nucleotide sequence ID" value="XM_025505081.1"/>
</dbReference>
<dbReference type="Pfam" id="PF00338">
    <property type="entry name" value="Ribosomal_S10"/>
    <property type="match status" value="1"/>
</dbReference>
<feature type="compositionally biased region" description="Low complexity" evidence="4">
    <location>
        <begin position="34"/>
        <end position="70"/>
    </location>
</feature>